<comment type="caution">
    <text evidence="2">The sequence shown here is derived from an EMBL/GenBank/DDBJ whole genome shotgun (WGS) entry which is preliminary data.</text>
</comment>
<sequence>MAGHPLITAQLDALAARLPAPAAAELADGLWETYERRLDECGDPDRAAYAAVTDFGDADTITAAFLRHAPQRRVALLLLATGPIMAVLWGTALLTAHALAWPVPPAGKLLYGGALMATVALLLMTIRERRSYRRGRAMTVGALAALIALDVLMSLTAVTVGPVPAWPTALAVTASMLRILLALRALPSVLTG</sequence>
<dbReference type="AlphaFoldDB" id="A0A8J3SV30"/>
<keyword evidence="3" id="KW-1185">Reference proteome</keyword>
<evidence type="ECO:0000313" key="2">
    <source>
        <dbReference type="EMBL" id="GIH99576.1"/>
    </source>
</evidence>
<gene>
    <name evidence="2" type="ORF">Pta02_15850</name>
</gene>
<keyword evidence="1" id="KW-0812">Transmembrane</keyword>
<evidence type="ECO:0000313" key="3">
    <source>
        <dbReference type="Proteomes" id="UP000634476"/>
    </source>
</evidence>
<feature type="transmembrane region" description="Helical" evidence="1">
    <location>
        <begin position="138"/>
        <end position="160"/>
    </location>
</feature>
<evidence type="ECO:0000256" key="1">
    <source>
        <dbReference type="SAM" id="Phobius"/>
    </source>
</evidence>
<organism evidence="2 3">
    <name type="scientific">Planobispora takensis</name>
    <dbReference type="NCBI Taxonomy" id="1367882"/>
    <lineage>
        <taxon>Bacteria</taxon>
        <taxon>Bacillati</taxon>
        <taxon>Actinomycetota</taxon>
        <taxon>Actinomycetes</taxon>
        <taxon>Streptosporangiales</taxon>
        <taxon>Streptosporangiaceae</taxon>
        <taxon>Planobispora</taxon>
    </lineage>
</organism>
<dbReference type="EMBL" id="BOOK01000010">
    <property type="protein sequence ID" value="GIH99576.1"/>
    <property type="molecule type" value="Genomic_DNA"/>
</dbReference>
<feature type="transmembrane region" description="Helical" evidence="1">
    <location>
        <begin position="74"/>
        <end position="103"/>
    </location>
</feature>
<keyword evidence="1" id="KW-1133">Transmembrane helix</keyword>
<accession>A0A8J3SV30</accession>
<name>A0A8J3SV30_9ACTN</name>
<proteinExistence type="predicted"/>
<protein>
    <submittedName>
        <fullName evidence="2">Uncharacterized protein</fullName>
    </submittedName>
</protein>
<feature type="transmembrane region" description="Helical" evidence="1">
    <location>
        <begin position="109"/>
        <end position="126"/>
    </location>
</feature>
<keyword evidence="1" id="KW-0472">Membrane</keyword>
<dbReference type="RefSeq" id="WP_203874031.1">
    <property type="nucleotide sequence ID" value="NZ_BOOK01000010.1"/>
</dbReference>
<dbReference type="Proteomes" id="UP000634476">
    <property type="component" value="Unassembled WGS sequence"/>
</dbReference>
<reference evidence="2" key="1">
    <citation type="submission" date="2021-01" db="EMBL/GenBank/DDBJ databases">
        <title>Whole genome shotgun sequence of Planobispora takensis NBRC 109077.</title>
        <authorList>
            <person name="Komaki H."/>
            <person name="Tamura T."/>
        </authorList>
    </citation>
    <scope>NUCLEOTIDE SEQUENCE</scope>
    <source>
        <strain evidence="2">NBRC 109077</strain>
    </source>
</reference>